<comment type="catalytic activity">
    <reaction evidence="5">
        <text>L-seryl-[protein] + ATP = O-phospho-L-seryl-[protein] + ADP + H(+)</text>
        <dbReference type="Rhea" id="RHEA:17989"/>
        <dbReference type="Rhea" id="RHEA-COMP:9863"/>
        <dbReference type="Rhea" id="RHEA-COMP:11604"/>
        <dbReference type="ChEBI" id="CHEBI:15378"/>
        <dbReference type="ChEBI" id="CHEBI:29999"/>
        <dbReference type="ChEBI" id="CHEBI:30616"/>
        <dbReference type="ChEBI" id="CHEBI:83421"/>
        <dbReference type="ChEBI" id="CHEBI:456216"/>
        <dbReference type="EC" id="2.7.12.2"/>
    </reaction>
</comment>
<evidence type="ECO:0000256" key="3">
    <source>
        <dbReference type="ARBA" id="ARBA00022777"/>
    </source>
</evidence>
<dbReference type="PROSITE" id="PS00108">
    <property type="entry name" value="PROTEIN_KINASE_ST"/>
    <property type="match status" value="1"/>
</dbReference>
<dbReference type="GO" id="GO:0005524">
    <property type="term" value="F:ATP binding"/>
    <property type="evidence" value="ECO:0007669"/>
    <property type="project" value="UniProtKB-UniRule"/>
</dbReference>
<comment type="catalytic activity">
    <reaction evidence="7">
        <text>L-tyrosyl-[protein] + ATP = O-phospho-L-tyrosyl-[protein] + ADP + H(+)</text>
        <dbReference type="Rhea" id="RHEA:10596"/>
        <dbReference type="Rhea" id="RHEA-COMP:10136"/>
        <dbReference type="Rhea" id="RHEA-COMP:20101"/>
        <dbReference type="ChEBI" id="CHEBI:15378"/>
        <dbReference type="ChEBI" id="CHEBI:30616"/>
        <dbReference type="ChEBI" id="CHEBI:46858"/>
        <dbReference type="ChEBI" id="CHEBI:61978"/>
        <dbReference type="ChEBI" id="CHEBI:456216"/>
        <dbReference type="EC" id="2.7.12.2"/>
    </reaction>
</comment>
<dbReference type="PROSITE" id="PS50011">
    <property type="entry name" value="PROTEIN_KINASE_DOM"/>
    <property type="match status" value="1"/>
</dbReference>
<dbReference type="OrthoDB" id="7700243at2759"/>
<protein>
    <recommendedName>
        <fullName evidence="9">Protein kinase domain-containing protein</fullName>
    </recommendedName>
</protein>
<reference evidence="10" key="1">
    <citation type="submission" date="2021-06" db="EMBL/GenBank/DDBJ databases">
        <authorList>
            <person name="Hodson N. C."/>
            <person name="Mongue J. A."/>
            <person name="Jaron S. K."/>
        </authorList>
    </citation>
    <scope>NUCLEOTIDE SEQUENCE</scope>
</reference>
<keyword evidence="1" id="KW-0808">Transferase</keyword>
<dbReference type="UniPathway" id="UPA00143"/>
<evidence type="ECO:0000256" key="4">
    <source>
        <dbReference type="ARBA" id="ARBA00022840"/>
    </source>
</evidence>
<evidence type="ECO:0000256" key="6">
    <source>
        <dbReference type="ARBA" id="ARBA00049299"/>
    </source>
</evidence>
<evidence type="ECO:0000259" key="9">
    <source>
        <dbReference type="PROSITE" id="PS50011"/>
    </source>
</evidence>
<feature type="binding site" evidence="8">
    <location>
        <position position="289"/>
    </location>
    <ligand>
        <name>ATP</name>
        <dbReference type="ChEBI" id="CHEBI:30616"/>
    </ligand>
</feature>
<gene>
    <name evidence="10" type="ORF">AFUS01_LOCUS16308</name>
</gene>
<dbReference type="SMART" id="SM00220">
    <property type="entry name" value="S_TKc"/>
    <property type="match status" value="1"/>
</dbReference>
<keyword evidence="3" id="KW-0418">Kinase</keyword>
<dbReference type="PROSITE" id="PS00107">
    <property type="entry name" value="PROTEIN_KINASE_ATP"/>
    <property type="match status" value="1"/>
</dbReference>
<evidence type="ECO:0000256" key="8">
    <source>
        <dbReference type="PROSITE-ProRule" id="PRU10141"/>
    </source>
</evidence>
<dbReference type="PANTHER" id="PTHR48013">
    <property type="entry name" value="DUAL SPECIFICITY MITOGEN-ACTIVATED PROTEIN KINASE KINASE 5-RELATED"/>
    <property type="match status" value="1"/>
</dbReference>
<name>A0A8J2JVR0_9HEXA</name>
<evidence type="ECO:0000256" key="1">
    <source>
        <dbReference type="ARBA" id="ARBA00022679"/>
    </source>
</evidence>
<evidence type="ECO:0000256" key="5">
    <source>
        <dbReference type="ARBA" id="ARBA00049014"/>
    </source>
</evidence>
<dbReference type="CDD" id="cd14014">
    <property type="entry name" value="STKc_PknB_like"/>
    <property type="match status" value="1"/>
</dbReference>
<dbReference type="AlphaFoldDB" id="A0A8J2JVR0"/>
<dbReference type="InterPro" id="IPR017441">
    <property type="entry name" value="Protein_kinase_ATP_BS"/>
</dbReference>
<organism evidence="10 11">
    <name type="scientific">Allacma fusca</name>
    <dbReference type="NCBI Taxonomy" id="39272"/>
    <lineage>
        <taxon>Eukaryota</taxon>
        <taxon>Metazoa</taxon>
        <taxon>Ecdysozoa</taxon>
        <taxon>Arthropoda</taxon>
        <taxon>Hexapoda</taxon>
        <taxon>Collembola</taxon>
        <taxon>Symphypleona</taxon>
        <taxon>Sminthuridae</taxon>
        <taxon>Allacma</taxon>
    </lineage>
</organism>
<accession>A0A8J2JVR0</accession>
<sequence>VRVIDNEDTVKGIQGDSKWRHGMEETCGRTGRVVRFTDAESAQVQFAWGCRFFYNPKTLLGSNEDNIESRDSHGQWFRMESAVMVEPDPKKFKTLQEDIGLQVEPAILGKLVQVDKISIKPFSGQKIVRVLGNGKAISVNCQALQVVTQELDSAGNRIGKGDSVKLRPDASKTLKTLQTEAYGGYVERMLQLSGVQGTVESIVLDGRYNAESAAVKVRFTTQAQYHLNPKALVLFERSTGKAAAPKGKLEVIKHTQLKCMEKLGEGGFGSVFKGSWSMENGKVKTVAIKQMNYGVTSSNVFEDILKEAKTQFALNHPNVISIYGISYGPKQDLWLVMKLVEGKDLNSILFPSAGEKKFDLPFKYKVKICLDVAYAIAFVHDKGYLHADIKPNNMMVNMRTGRVYLCDFGITRYLGNMDIHTYATNFTDNFGGTLLYVAPECLKQDKDKRYLRPTFKSDVWSLGASFYEIFTEKYLFDDGMFCMKCKLQNDSEYVQKLISFNVQQEVRSIIKKMLDFVPSRRPNVYELTDLLHSL</sequence>
<evidence type="ECO:0000313" key="10">
    <source>
        <dbReference type="EMBL" id="CAG7727467.1"/>
    </source>
</evidence>
<dbReference type="Proteomes" id="UP000708208">
    <property type="component" value="Unassembled WGS sequence"/>
</dbReference>
<comment type="caution">
    <text evidence="10">The sequence shown here is derived from an EMBL/GenBank/DDBJ whole genome shotgun (WGS) entry which is preliminary data.</text>
</comment>
<keyword evidence="4 8" id="KW-0067">ATP-binding</keyword>
<dbReference type="InterPro" id="IPR000719">
    <property type="entry name" value="Prot_kinase_dom"/>
</dbReference>
<proteinExistence type="predicted"/>
<feature type="domain" description="Protein kinase" evidence="9">
    <location>
        <begin position="257"/>
        <end position="534"/>
    </location>
</feature>
<dbReference type="PANTHER" id="PTHR48013:SF9">
    <property type="entry name" value="DUAL SPECIFICITY MITOGEN-ACTIVATED PROTEIN KINASE KINASE 5"/>
    <property type="match status" value="1"/>
</dbReference>
<comment type="catalytic activity">
    <reaction evidence="6">
        <text>L-threonyl-[protein] + ATP = O-phospho-L-threonyl-[protein] + ADP + H(+)</text>
        <dbReference type="Rhea" id="RHEA:46608"/>
        <dbReference type="Rhea" id="RHEA-COMP:11060"/>
        <dbReference type="Rhea" id="RHEA-COMP:11605"/>
        <dbReference type="ChEBI" id="CHEBI:15378"/>
        <dbReference type="ChEBI" id="CHEBI:30013"/>
        <dbReference type="ChEBI" id="CHEBI:30616"/>
        <dbReference type="ChEBI" id="CHEBI:61977"/>
        <dbReference type="ChEBI" id="CHEBI:456216"/>
        <dbReference type="EC" id="2.7.12.2"/>
    </reaction>
</comment>
<dbReference type="InterPro" id="IPR008271">
    <property type="entry name" value="Ser/Thr_kinase_AS"/>
</dbReference>
<evidence type="ECO:0000256" key="2">
    <source>
        <dbReference type="ARBA" id="ARBA00022741"/>
    </source>
</evidence>
<dbReference type="Pfam" id="PF00069">
    <property type="entry name" value="Pkinase"/>
    <property type="match status" value="1"/>
</dbReference>
<dbReference type="GO" id="GO:0004708">
    <property type="term" value="F:MAP kinase kinase activity"/>
    <property type="evidence" value="ECO:0007669"/>
    <property type="project" value="UniProtKB-EC"/>
</dbReference>
<dbReference type="GO" id="GO:0016567">
    <property type="term" value="P:protein ubiquitination"/>
    <property type="evidence" value="ECO:0007669"/>
    <property type="project" value="UniProtKB-UniPathway"/>
</dbReference>
<evidence type="ECO:0000313" key="11">
    <source>
        <dbReference type="Proteomes" id="UP000708208"/>
    </source>
</evidence>
<keyword evidence="2 8" id="KW-0547">Nucleotide-binding</keyword>
<evidence type="ECO:0000256" key="7">
    <source>
        <dbReference type="ARBA" id="ARBA00051693"/>
    </source>
</evidence>
<feature type="non-terminal residue" evidence="10">
    <location>
        <position position="534"/>
    </location>
</feature>
<keyword evidence="11" id="KW-1185">Reference proteome</keyword>
<dbReference type="EMBL" id="CAJVCH010148919">
    <property type="protein sequence ID" value="CAG7727467.1"/>
    <property type="molecule type" value="Genomic_DNA"/>
</dbReference>